<evidence type="ECO:0000313" key="2">
    <source>
        <dbReference type="EMBL" id="BAK07187.1"/>
    </source>
</evidence>
<accession>F2EIL5</accession>
<organism evidence="2">
    <name type="scientific">Hordeum vulgare subsp. vulgare</name>
    <name type="common">Domesticated barley</name>
    <dbReference type="NCBI Taxonomy" id="112509"/>
    <lineage>
        <taxon>Eukaryota</taxon>
        <taxon>Viridiplantae</taxon>
        <taxon>Streptophyta</taxon>
        <taxon>Embryophyta</taxon>
        <taxon>Tracheophyta</taxon>
        <taxon>Spermatophyta</taxon>
        <taxon>Magnoliopsida</taxon>
        <taxon>Liliopsida</taxon>
        <taxon>Poales</taxon>
        <taxon>Poaceae</taxon>
        <taxon>BOP clade</taxon>
        <taxon>Pooideae</taxon>
        <taxon>Triticodae</taxon>
        <taxon>Triticeae</taxon>
        <taxon>Hordeinae</taxon>
        <taxon>Hordeum</taxon>
    </lineage>
</organism>
<dbReference type="EMBL" id="AK375992">
    <property type="protein sequence ID" value="BAK07187.1"/>
    <property type="molecule type" value="mRNA"/>
</dbReference>
<reference evidence="2" key="1">
    <citation type="journal article" date="2011" name="Plant Physiol.">
        <title>Comprehensive sequence analysis of 24,783 barley full-length cDNAs derived from 12 clone libraries.</title>
        <authorList>
            <person name="Matsumoto T."/>
            <person name="Tanaka T."/>
            <person name="Sakai H."/>
            <person name="Amano N."/>
            <person name="Kanamori H."/>
            <person name="Kurita K."/>
            <person name="Kikuta A."/>
            <person name="Kamiya K."/>
            <person name="Yamamoto M."/>
            <person name="Ikawa H."/>
            <person name="Fujii N."/>
            <person name="Hori K."/>
            <person name="Itoh T."/>
            <person name="Sato K."/>
        </authorList>
    </citation>
    <scope>NUCLEOTIDE SEQUENCE</scope>
    <source>
        <tissue evidence="2">Flower</tissue>
    </source>
</reference>
<evidence type="ECO:0000256" key="1">
    <source>
        <dbReference type="SAM" id="MobiDB-lite"/>
    </source>
</evidence>
<proteinExistence type="evidence at transcript level"/>
<feature type="region of interest" description="Disordered" evidence="1">
    <location>
        <begin position="1"/>
        <end position="30"/>
    </location>
</feature>
<dbReference type="AlphaFoldDB" id="F2EIL5"/>
<name>F2EIL5_HORVV</name>
<sequence length="78" mass="8586">MDEVRRQPHLLSSRTREIDPADPRRRPPVLVLPLPACQGTAERLGVVDGRAGSRLPSISWSNKPESLVLHGIAESLAR</sequence>
<feature type="compositionally biased region" description="Basic and acidic residues" evidence="1">
    <location>
        <begin position="14"/>
        <end position="25"/>
    </location>
</feature>
<protein>
    <submittedName>
        <fullName evidence="2">Predicted protein</fullName>
    </submittedName>
</protein>